<dbReference type="GO" id="GO:0003677">
    <property type="term" value="F:DNA binding"/>
    <property type="evidence" value="ECO:0007669"/>
    <property type="project" value="InterPro"/>
</dbReference>
<dbReference type="CDD" id="cd00093">
    <property type="entry name" value="HTH_XRE"/>
    <property type="match status" value="1"/>
</dbReference>
<comment type="caution">
    <text evidence="2">The sequence shown here is derived from an EMBL/GenBank/DDBJ whole genome shotgun (WGS) entry which is preliminary data.</text>
</comment>
<dbReference type="RefSeq" id="WP_186088340.1">
    <property type="nucleotide sequence ID" value="NZ_BMDB01000001.1"/>
</dbReference>
<dbReference type="Proteomes" id="UP000521032">
    <property type="component" value="Unassembled WGS sequence"/>
</dbReference>
<organism evidence="2 3">
    <name type="scientific">Phocicoccus schoeneichii</name>
    <dbReference type="NCBI Taxonomy" id="1812261"/>
    <lineage>
        <taxon>Bacteria</taxon>
        <taxon>Bacillati</taxon>
        <taxon>Bacillota</taxon>
        <taxon>Bacilli</taxon>
        <taxon>Bacillales</taxon>
        <taxon>Salinicoccaceae</taxon>
        <taxon>Phocicoccus</taxon>
    </lineage>
</organism>
<dbReference type="InterPro" id="IPR001387">
    <property type="entry name" value="Cro/C1-type_HTH"/>
</dbReference>
<feature type="domain" description="HTH cro/C1-type" evidence="1">
    <location>
        <begin position="14"/>
        <end position="67"/>
    </location>
</feature>
<dbReference type="PROSITE" id="PS50943">
    <property type="entry name" value="HTH_CROC1"/>
    <property type="match status" value="1"/>
</dbReference>
<sequence>MDREAFTKVIQSKFKIIRTEAGYTQDSMSQTVGLSKKTLVQIEKERIIPNWTTCVSICALFRDSDTLTSTFGGDPLELAQVLSRGNAFYPDYLKESLYWETVEEKEGWTLQRNKMNDLHRVLNPENRPVQASYLERQSITYFKQKTKD</sequence>
<protein>
    <recommendedName>
        <fullName evidence="1">HTH cro/C1-type domain-containing protein</fullName>
    </recommendedName>
</protein>
<evidence type="ECO:0000313" key="3">
    <source>
        <dbReference type="Proteomes" id="UP000521032"/>
    </source>
</evidence>
<gene>
    <name evidence="2" type="ORF">JEOSCH030_01541</name>
</gene>
<dbReference type="InterPro" id="IPR010982">
    <property type="entry name" value="Lambda_DNA-bd_dom_sf"/>
</dbReference>
<reference evidence="2 3" key="1">
    <citation type="submission" date="2020-07" db="EMBL/GenBank/DDBJ databases">
        <authorList>
            <person name="Criscuolo A."/>
        </authorList>
    </citation>
    <scope>NUCLEOTIDE SEQUENCE [LARGE SCALE GENOMIC DNA]</scope>
    <source>
        <strain evidence="3">CIP 111030</strain>
    </source>
</reference>
<proteinExistence type="predicted"/>
<dbReference type="SUPFAM" id="SSF47413">
    <property type="entry name" value="lambda repressor-like DNA-binding domains"/>
    <property type="match status" value="1"/>
</dbReference>
<dbReference type="EMBL" id="CAJEWE010000010">
    <property type="protein sequence ID" value="CAD2078495.1"/>
    <property type="molecule type" value="Genomic_DNA"/>
</dbReference>
<name>A0A6V7RK42_9BACL</name>
<evidence type="ECO:0000313" key="2">
    <source>
        <dbReference type="EMBL" id="CAD2078495.1"/>
    </source>
</evidence>
<evidence type="ECO:0000259" key="1">
    <source>
        <dbReference type="PROSITE" id="PS50943"/>
    </source>
</evidence>
<keyword evidence="3" id="KW-1185">Reference proteome</keyword>
<dbReference type="Gene3D" id="1.10.260.40">
    <property type="entry name" value="lambda repressor-like DNA-binding domains"/>
    <property type="match status" value="1"/>
</dbReference>
<dbReference type="SMART" id="SM00530">
    <property type="entry name" value="HTH_XRE"/>
    <property type="match status" value="1"/>
</dbReference>
<dbReference type="AlphaFoldDB" id="A0A6V7RK42"/>
<accession>A0A6V7RK42</accession>